<gene>
    <name evidence="2" type="ORF">SPDO_14450</name>
</gene>
<feature type="chain" id="PRO_5013009651" evidence="1">
    <location>
        <begin position="20"/>
        <end position="105"/>
    </location>
</feature>
<sequence length="105" mass="10855">MMRGPGTARLLARALSASAARNGLVVAIEEHGAMPWHSATFSGYRHALTLTATPAGALANRWLATIGTLDVPLPGALLADLSVTGAVKRRGECCVEVEALTVAYA</sequence>
<dbReference type="EMBL" id="NBBI01000002">
    <property type="protein sequence ID" value="OWK31436.1"/>
    <property type="molecule type" value="Genomic_DNA"/>
</dbReference>
<dbReference type="AlphaFoldDB" id="A0A245ZNX0"/>
<reference evidence="2 3" key="1">
    <citation type="submission" date="2017-03" db="EMBL/GenBank/DDBJ databases">
        <title>Genome sequence of Sphingomonas dokdonensis DSM 21029.</title>
        <authorList>
            <person name="Poehlein A."/>
            <person name="Wuebbeler J.H."/>
            <person name="Steinbuechel A."/>
            <person name="Daniel R."/>
        </authorList>
    </citation>
    <scope>NUCLEOTIDE SEQUENCE [LARGE SCALE GENOMIC DNA]</scope>
    <source>
        <strain evidence="2 3">DSM 21029</strain>
    </source>
</reference>
<accession>A0A245ZNX0</accession>
<keyword evidence="3" id="KW-1185">Reference proteome</keyword>
<feature type="signal peptide" evidence="1">
    <location>
        <begin position="1"/>
        <end position="19"/>
    </location>
</feature>
<keyword evidence="1" id="KW-0732">Signal</keyword>
<dbReference type="OrthoDB" id="7473760at2"/>
<evidence type="ECO:0000313" key="3">
    <source>
        <dbReference type="Proteomes" id="UP000197290"/>
    </source>
</evidence>
<evidence type="ECO:0000313" key="2">
    <source>
        <dbReference type="EMBL" id="OWK31436.1"/>
    </source>
</evidence>
<protein>
    <submittedName>
        <fullName evidence="2">Uncharacterized protein</fullName>
    </submittedName>
</protein>
<organism evidence="2 3">
    <name type="scientific">Sphingomonas dokdonensis</name>
    <dbReference type="NCBI Taxonomy" id="344880"/>
    <lineage>
        <taxon>Bacteria</taxon>
        <taxon>Pseudomonadati</taxon>
        <taxon>Pseudomonadota</taxon>
        <taxon>Alphaproteobacteria</taxon>
        <taxon>Sphingomonadales</taxon>
        <taxon>Sphingomonadaceae</taxon>
        <taxon>Sphingomonas</taxon>
    </lineage>
</organism>
<dbReference type="RefSeq" id="WP_088366774.1">
    <property type="nucleotide sequence ID" value="NZ_NBBI01000002.1"/>
</dbReference>
<dbReference type="Proteomes" id="UP000197290">
    <property type="component" value="Unassembled WGS sequence"/>
</dbReference>
<name>A0A245ZNX0_9SPHN</name>
<proteinExistence type="predicted"/>
<comment type="caution">
    <text evidence="2">The sequence shown here is derived from an EMBL/GenBank/DDBJ whole genome shotgun (WGS) entry which is preliminary data.</text>
</comment>
<evidence type="ECO:0000256" key="1">
    <source>
        <dbReference type="SAM" id="SignalP"/>
    </source>
</evidence>